<dbReference type="EMBL" id="FZOL01000005">
    <property type="protein sequence ID" value="SNS22777.1"/>
    <property type="molecule type" value="Genomic_DNA"/>
</dbReference>
<accession>A0A239CRQ7</accession>
<dbReference type="Gene3D" id="1.10.10.10">
    <property type="entry name" value="Winged helix-like DNA-binding domain superfamily/Winged helix DNA-binding domain"/>
    <property type="match status" value="1"/>
</dbReference>
<keyword evidence="7" id="KW-1185">Reference proteome</keyword>
<dbReference type="InterPro" id="IPR036388">
    <property type="entry name" value="WH-like_DNA-bd_sf"/>
</dbReference>
<dbReference type="GO" id="GO:0003700">
    <property type="term" value="F:DNA-binding transcription factor activity"/>
    <property type="evidence" value="ECO:0007669"/>
    <property type="project" value="InterPro"/>
</dbReference>
<sequence>MLWRSKIRSCAPATPLPRPLSMSLRALRTLVAIAQHGSFARAAEAVHLTQSAVSLHIRGLEEEFNAPLFDRSRRLPVLTEAGHLALERAREILALYDAIAVELGEDGELRGRLRVGAIHTALAGILPAALAALAAEHPHLRVNVASGMSAELATRVEAGELDAAVTTAPVKPHPYGLVSTILYEEGFWVIAPRHLADVEPRLLLQEQPFIRFDRRAWAGRTIERELRRLRLRVRTTMELDSQEAIIQMVASGLGVSVVPSSARNLQRLGTLACMPFGEPQRTRQVVLIEREDRPRGRLAAALAQAVRRQAALTDE</sequence>
<dbReference type="InterPro" id="IPR005119">
    <property type="entry name" value="LysR_subst-bd"/>
</dbReference>
<keyword evidence="2" id="KW-0805">Transcription regulation</keyword>
<dbReference type="Gene3D" id="3.40.190.10">
    <property type="entry name" value="Periplasmic binding protein-like II"/>
    <property type="match status" value="2"/>
</dbReference>
<feature type="domain" description="HTH lysR-type" evidence="5">
    <location>
        <begin position="22"/>
        <end position="79"/>
    </location>
</feature>
<dbReference type="InterPro" id="IPR036390">
    <property type="entry name" value="WH_DNA-bd_sf"/>
</dbReference>
<gene>
    <name evidence="6" type="ORF">SAMN05444352_10515</name>
</gene>
<keyword evidence="3 6" id="KW-0238">DNA-binding</keyword>
<evidence type="ECO:0000256" key="2">
    <source>
        <dbReference type="ARBA" id="ARBA00023015"/>
    </source>
</evidence>
<dbReference type="Pfam" id="PF03466">
    <property type="entry name" value="LysR_substrate"/>
    <property type="match status" value="1"/>
</dbReference>
<dbReference type="GO" id="GO:0003677">
    <property type="term" value="F:DNA binding"/>
    <property type="evidence" value="ECO:0007669"/>
    <property type="project" value="UniProtKB-KW"/>
</dbReference>
<dbReference type="STRING" id="1215104.GCA_000730585_05253"/>
<evidence type="ECO:0000256" key="3">
    <source>
        <dbReference type="ARBA" id="ARBA00023125"/>
    </source>
</evidence>
<dbReference type="SUPFAM" id="SSF46785">
    <property type="entry name" value="Winged helix' DNA-binding domain"/>
    <property type="match status" value="1"/>
</dbReference>
<dbReference type="PANTHER" id="PTHR30419">
    <property type="entry name" value="HTH-TYPE TRANSCRIPTIONAL REGULATOR YBHD"/>
    <property type="match status" value="1"/>
</dbReference>
<name>A0A239CRQ7_9PSED</name>
<evidence type="ECO:0000259" key="5">
    <source>
        <dbReference type="PROSITE" id="PS50931"/>
    </source>
</evidence>
<dbReference type="InterPro" id="IPR050950">
    <property type="entry name" value="HTH-type_LysR_regulators"/>
</dbReference>
<dbReference type="SUPFAM" id="SSF53850">
    <property type="entry name" value="Periplasmic binding protein-like II"/>
    <property type="match status" value="1"/>
</dbReference>
<evidence type="ECO:0000313" key="7">
    <source>
        <dbReference type="Proteomes" id="UP000198407"/>
    </source>
</evidence>
<evidence type="ECO:0000256" key="4">
    <source>
        <dbReference type="ARBA" id="ARBA00023163"/>
    </source>
</evidence>
<dbReference type="PROSITE" id="PS50931">
    <property type="entry name" value="HTH_LYSR"/>
    <property type="match status" value="1"/>
</dbReference>
<organism evidence="6 7">
    <name type="scientific">Pseudomonas japonica</name>
    <dbReference type="NCBI Taxonomy" id="256466"/>
    <lineage>
        <taxon>Bacteria</taxon>
        <taxon>Pseudomonadati</taxon>
        <taxon>Pseudomonadota</taxon>
        <taxon>Gammaproteobacteria</taxon>
        <taxon>Pseudomonadales</taxon>
        <taxon>Pseudomonadaceae</taxon>
        <taxon>Pseudomonas</taxon>
    </lineage>
</organism>
<dbReference type="Proteomes" id="UP000198407">
    <property type="component" value="Unassembled WGS sequence"/>
</dbReference>
<protein>
    <submittedName>
        <fullName evidence="6">DNA-binding transcriptional regulator, LysR family</fullName>
    </submittedName>
</protein>
<dbReference type="PRINTS" id="PR00039">
    <property type="entry name" value="HTHLYSR"/>
</dbReference>
<comment type="similarity">
    <text evidence="1">Belongs to the LysR transcriptional regulatory family.</text>
</comment>
<evidence type="ECO:0000313" key="6">
    <source>
        <dbReference type="EMBL" id="SNS22777.1"/>
    </source>
</evidence>
<proteinExistence type="inferred from homology"/>
<dbReference type="Pfam" id="PF00126">
    <property type="entry name" value="HTH_1"/>
    <property type="match status" value="1"/>
</dbReference>
<dbReference type="InterPro" id="IPR000847">
    <property type="entry name" value="LysR_HTH_N"/>
</dbReference>
<keyword evidence="4" id="KW-0804">Transcription</keyword>
<dbReference type="FunFam" id="1.10.10.10:FF:000001">
    <property type="entry name" value="LysR family transcriptional regulator"/>
    <property type="match status" value="1"/>
</dbReference>
<dbReference type="AlphaFoldDB" id="A0A239CRQ7"/>
<dbReference type="GO" id="GO:0005829">
    <property type="term" value="C:cytosol"/>
    <property type="evidence" value="ECO:0007669"/>
    <property type="project" value="TreeGrafter"/>
</dbReference>
<evidence type="ECO:0000256" key="1">
    <source>
        <dbReference type="ARBA" id="ARBA00009437"/>
    </source>
</evidence>
<reference evidence="7" key="1">
    <citation type="submission" date="2017-06" db="EMBL/GenBank/DDBJ databases">
        <authorList>
            <person name="Varghese N."/>
            <person name="Submissions S."/>
        </authorList>
    </citation>
    <scope>NUCLEOTIDE SEQUENCE [LARGE SCALE GENOMIC DNA]</scope>
    <source>
        <strain evidence="7">DSM 22348</strain>
    </source>
</reference>